<evidence type="ECO:0000256" key="2">
    <source>
        <dbReference type="ARBA" id="ARBA00022729"/>
    </source>
</evidence>
<proteinExistence type="predicted"/>
<dbReference type="EMBL" id="ADMH02000549">
    <property type="protein sequence ID" value="ETN65944.1"/>
    <property type="molecule type" value="Genomic_DNA"/>
</dbReference>
<evidence type="ECO:0000313" key="4">
    <source>
        <dbReference type="EMBL" id="ETN65944.1"/>
    </source>
</evidence>
<dbReference type="Gene3D" id="3.80.10.10">
    <property type="entry name" value="Ribonuclease Inhibitor"/>
    <property type="match status" value="3"/>
</dbReference>
<organism evidence="4">
    <name type="scientific">Anopheles darlingi</name>
    <name type="common">Mosquito</name>
    <dbReference type="NCBI Taxonomy" id="43151"/>
    <lineage>
        <taxon>Eukaryota</taxon>
        <taxon>Metazoa</taxon>
        <taxon>Ecdysozoa</taxon>
        <taxon>Arthropoda</taxon>
        <taxon>Hexapoda</taxon>
        <taxon>Insecta</taxon>
        <taxon>Pterygota</taxon>
        <taxon>Neoptera</taxon>
        <taxon>Endopterygota</taxon>
        <taxon>Diptera</taxon>
        <taxon>Nematocera</taxon>
        <taxon>Culicoidea</taxon>
        <taxon>Culicidae</taxon>
        <taxon>Anophelinae</taxon>
        <taxon>Anopheles</taxon>
    </lineage>
</organism>
<dbReference type="EnsemblMetazoa" id="ADAC002278-RA">
    <property type="protein sequence ID" value="ADAC002278-PA"/>
    <property type="gene ID" value="ADAC002278"/>
</dbReference>
<accession>W5JT89</accession>
<evidence type="ECO:0000256" key="1">
    <source>
        <dbReference type="ARBA" id="ARBA00022614"/>
    </source>
</evidence>
<reference evidence="4" key="3">
    <citation type="journal article" date="2013" name="Nucleic Acids Res.">
        <title>The genome of Anopheles darlingi, the main neotropical malaria vector.</title>
        <authorList>
            <person name="Marinotti O."/>
            <person name="Cerqueira G.C."/>
            <person name="de Almeida L.G."/>
            <person name="Ferro M.I."/>
            <person name="Loreto E.L."/>
            <person name="Zaha A."/>
            <person name="Teixeira S.M."/>
            <person name="Wespiser A.R."/>
            <person name="Almeida E Silva A."/>
            <person name="Schlindwein A.D."/>
            <person name="Pacheco A.C."/>
            <person name="Silva A.L."/>
            <person name="Graveley B.R."/>
            <person name="Walenz B.P."/>
            <person name="Lima Bde A."/>
            <person name="Ribeiro C.A."/>
            <person name="Nunes-Silva C.G."/>
            <person name="de Carvalho C.R."/>
            <person name="Soares C.M."/>
            <person name="de Menezes C.B."/>
            <person name="Matiolli C."/>
            <person name="Caffrey D."/>
            <person name="Araujo D.A."/>
            <person name="de Oliveira D.M."/>
            <person name="Golenbock D."/>
            <person name="Grisard E.C."/>
            <person name="Fantinatti-Garboggini F."/>
            <person name="de Carvalho F.M."/>
            <person name="Barcellos F.G."/>
            <person name="Prosdocimi F."/>
            <person name="May G."/>
            <person name="Azevedo Junior G.M."/>
            <person name="Guimaraes G.M."/>
            <person name="Goldman G.H."/>
            <person name="Padilha I.Q."/>
            <person name="Batista Jda S."/>
            <person name="Ferro J.A."/>
            <person name="Ribeiro J.M."/>
            <person name="Fietto J.L."/>
            <person name="Dabbas K.M."/>
            <person name="Cerdeira L."/>
            <person name="Agnez-Lima L.F."/>
            <person name="Brocchi M."/>
            <person name="de Carvalho M.O."/>
            <person name="Teixeira Mde M."/>
            <person name="Diniz Maia Mde M."/>
            <person name="Goldman M.H."/>
            <person name="Cruz Schneider M.P."/>
            <person name="Felipe M.S."/>
            <person name="Hungria M."/>
            <person name="Nicolas M.F."/>
            <person name="Pereira M."/>
            <person name="Montes M.A."/>
            <person name="Cantao M.E."/>
            <person name="Vincentz M."/>
            <person name="Rafael M.S."/>
            <person name="Silverman N."/>
            <person name="Stoco P.H."/>
            <person name="Souza R.C."/>
            <person name="Vicentini R."/>
            <person name="Gazzinelli R.T."/>
            <person name="Neves Rde O."/>
            <person name="Silva R."/>
            <person name="Astolfi-Filho S."/>
            <person name="Maciel T.E."/>
            <person name="Urmenyi T.P."/>
            <person name="Tadei W.P."/>
            <person name="Camargo E.P."/>
            <person name="de Vasconcelos A.T."/>
        </authorList>
    </citation>
    <scope>NUCLEOTIDE SEQUENCE</scope>
</reference>
<gene>
    <name evidence="4" type="ORF">AND_002278</name>
</gene>
<dbReference type="PANTHER" id="PTHR24373:SF275">
    <property type="entry name" value="TIR DOMAIN-CONTAINING PROTEIN"/>
    <property type="match status" value="1"/>
</dbReference>
<evidence type="ECO:0000313" key="6">
    <source>
        <dbReference type="Proteomes" id="UP000000673"/>
    </source>
</evidence>
<dbReference type="InterPro" id="IPR003591">
    <property type="entry name" value="Leu-rich_rpt_typical-subtyp"/>
</dbReference>
<dbReference type="AlphaFoldDB" id="W5JT89"/>
<name>W5JT89_ANODA</name>
<dbReference type="Pfam" id="PF13855">
    <property type="entry name" value="LRR_8"/>
    <property type="match status" value="1"/>
</dbReference>
<dbReference type="VEuPathDB" id="VectorBase:ADAR2_010828"/>
<dbReference type="SMART" id="SM00369">
    <property type="entry name" value="LRR_TYP"/>
    <property type="match status" value="7"/>
</dbReference>
<dbReference type="OMA" id="EETACCY"/>
<reference evidence="4" key="2">
    <citation type="submission" date="2010-05" db="EMBL/GenBank/DDBJ databases">
        <authorList>
            <person name="Almeida L.G."/>
            <person name="Nicolas M.F."/>
            <person name="Souza R.C."/>
            <person name="Vasconcelos A.T.R."/>
        </authorList>
    </citation>
    <scope>NUCLEOTIDE SEQUENCE</scope>
</reference>
<dbReference type="PANTHER" id="PTHR24373">
    <property type="entry name" value="SLIT RELATED LEUCINE-RICH REPEAT NEURONAL PROTEIN"/>
    <property type="match status" value="1"/>
</dbReference>
<protein>
    <submittedName>
        <fullName evidence="4 5">Uncharacterized protein</fullName>
    </submittedName>
</protein>
<keyword evidence="6" id="KW-1185">Reference proteome</keyword>
<dbReference type="InterPro" id="IPR001611">
    <property type="entry name" value="Leu-rich_rpt"/>
</dbReference>
<evidence type="ECO:0000256" key="3">
    <source>
        <dbReference type="ARBA" id="ARBA00022737"/>
    </source>
</evidence>
<dbReference type="VEuPathDB" id="VectorBase:ADAC002278"/>
<sequence>MCEGNCNASTGYFCTLNTVNLVSGGQQKLRTLLNSANQITIIKIDHLIVPLTAAGRNLLSLATITNGIFYQRYLEAEFLVPSGTVFGELSVKNAPNLRSFIVGDECQVAILTLEQTSIDRIPPTIGTLGKLAHLRLINNKLTRLQLDVLVRTRNLLRLDVTKNQISQLLTSSSSWGTSTATGISLTWFDLSDNWLESIDLAMFVPLTRLERLMLDRNRLVRLGSSIPVMLPSLKFLMVEQNNLTTLNWDGLVHLPKLGVLSLNKNGFEDVPKSWGSLDDLYAVMMENNRVRTFDLAVLRPLPVLQQIYLLRNQITSVQFSGSNCDLPPLQTINLSTNQIKSFNLRGCPLPNLGTLMLTSNQLQVVPASLLKTDTNVAVLMRLNPLRCTNLKQYTHQLIYNMLYTDFLMPGITACPNGSFFIAEVSRTVCCVENSQ</sequence>
<dbReference type="SUPFAM" id="SSF52058">
    <property type="entry name" value="L domain-like"/>
    <property type="match status" value="1"/>
</dbReference>
<dbReference type="InterPro" id="IPR050328">
    <property type="entry name" value="Dev_Immune_Receptor"/>
</dbReference>
<dbReference type="HOGENOM" id="CLU_051559_0_0_1"/>
<dbReference type="InterPro" id="IPR032675">
    <property type="entry name" value="LRR_dom_sf"/>
</dbReference>
<dbReference type="eggNOG" id="KOG0619">
    <property type="taxonomic scope" value="Eukaryota"/>
</dbReference>
<keyword evidence="3" id="KW-0677">Repeat</keyword>
<reference evidence="5" key="4">
    <citation type="submission" date="2015-06" db="UniProtKB">
        <authorList>
            <consortium name="EnsemblMetazoa"/>
        </authorList>
    </citation>
    <scope>IDENTIFICATION</scope>
</reference>
<keyword evidence="2" id="KW-0732">Signal</keyword>
<keyword evidence="1" id="KW-0433">Leucine-rich repeat</keyword>
<evidence type="ECO:0000313" key="5">
    <source>
        <dbReference type="EnsemblMetazoa" id="ADAC002278-PA"/>
    </source>
</evidence>
<dbReference type="Proteomes" id="UP000000673">
    <property type="component" value="Unassembled WGS sequence"/>
</dbReference>
<dbReference type="STRING" id="43151.W5JT89"/>
<reference evidence="4 6" key="1">
    <citation type="journal article" date="2010" name="BMC Genomics">
        <title>Combination of measures distinguishes pre-miRNAs from other stem-loops in the genome of the newly sequenced Anopheles darlingi.</title>
        <authorList>
            <person name="Mendes N.D."/>
            <person name="Freitas A.T."/>
            <person name="Vasconcelos A.T."/>
            <person name="Sagot M.F."/>
        </authorList>
    </citation>
    <scope>NUCLEOTIDE SEQUENCE</scope>
</reference>